<dbReference type="Gene3D" id="3.40.50.300">
    <property type="entry name" value="P-loop containing nucleotide triphosphate hydrolases"/>
    <property type="match status" value="1"/>
</dbReference>
<gene>
    <name evidence="4" type="ORF">AVDCRST_MAG28-1244</name>
</gene>
<reference evidence="4" key="1">
    <citation type="submission" date="2020-02" db="EMBL/GenBank/DDBJ databases">
        <authorList>
            <person name="Meier V. D."/>
        </authorList>
    </citation>
    <scope>NUCLEOTIDE SEQUENCE</scope>
    <source>
        <strain evidence="4">AVDCRST_MAG28</strain>
    </source>
</reference>
<dbReference type="AlphaFoldDB" id="A0A6J4QXM4"/>
<feature type="domain" description="Sulfotransferase" evidence="3">
    <location>
        <begin position="78"/>
        <end position="339"/>
    </location>
</feature>
<accession>A0A6J4QXM4</accession>
<dbReference type="Pfam" id="PF00685">
    <property type="entry name" value="Sulfotransfer_1"/>
    <property type="match status" value="1"/>
</dbReference>
<comment type="similarity">
    <text evidence="1">Belongs to the sulfotransferase 1 family.</text>
</comment>
<dbReference type="InterPro" id="IPR000863">
    <property type="entry name" value="Sulfotransferase_dom"/>
</dbReference>
<dbReference type="InterPro" id="IPR027417">
    <property type="entry name" value="P-loop_NTPase"/>
</dbReference>
<proteinExistence type="inferred from homology"/>
<dbReference type="PANTHER" id="PTHR11783">
    <property type="entry name" value="SULFOTRANSFERASE SULT"/>
    <property type="match status" value="1"/>
</dbReference>
<evidence type="ECO:0000259" key="3">
    <source>
        <dbReference type="Pfam" id="PF00685"/>
    </source>
</evidence>
<name>A0A6J4QXM4_9ACTN</name>
<evidence type="ECO:0000256" key="1">
    <source>
        <dbReference type="ARBA" id="ARBA00005771"/>
    </source>
</evidence>
<dbReference type="EMBL" id="CADCVE010000029">
    <property type="protein sequence ID" value="CAA9450788.1"/>
    <property type="molecule type" value="Genomic_DNA"/>
</dbReference>
<dbReference type="SUPFAM" id="SSF52540">
    <property type="entry name" value="P-loop containing nucleoside triphosphate hydrolases"/>
    <property type="match status" value="1"/>
</dbReference>
<sequence length="347" mass="39416">MPVFRSSTMFELAQDVKAFLKLEGGITRGTPLGPEQQMEEQRRMIESKDQEIARLRVKLLANGAGTQREGGINPENIVWIFGTARVGSTWLAAMMSDLERYAMWREPRVGALFGHYYYQRPRDEDSKDKHFILGLNKEVWLGSIRSFVLDAANATFSDEERDGYLVVKEPNGSIGAPLLMEALPESRMIFVVRDPRDVVASGLDAAKEGNWAAKVMNNAALADREPDAFVEERATHYLKFAGNARQAYEAHKGHKVLVKYEDLKAYTLGVMEHIYSTLRLPFDQEELARVVERRSWENLPEDKKGEGKFYRKASPGGWREDLTEQQVEIVERITAPLLNEFYPARGG</sequence>
<dbReference type="GO" id="GO:0008146">
    <property type="term" value="F:sulfotransferase activity"/>
    <property type="evidence" value="ECO:0007669"/>
    <property type="project" value="InterPro"/>
</dbReference>
<evidence type="ECO:0000256" key="2">
    <source>
        <dbReference type="ARBA" id="ARBA00022679"/>
    </source>
</evidence>
<protein>
    <recommendedName>
        <fullName evidence="3">Sulfotransferase domain-containing protein</fullName>
    </recommendedName>
</protein>
<keyword evidence="2" id="KW-0808">Transferase</keyword>
<organism evidence="4">
    <name type="scientific">uncultured Rubrobacteraceae bacterium</name>
    <dbReference type="NCBI Taxonomy" id="349277"/>
    <lineage>
        <taxon>Bacteria</taxon>
        <taxon>Bacillati</taxon>
        <taxon>Actinomycetota</taxon>
        <taxon>Rubrobacteria</taxon>
        <taxon>Rubrobacterales</taxon>
        <taxon>Rubrobacteraceae</taxon>
        <taxon>environmental samples</taxon>
    </lineage>
</organism>
<evidence type="ECO:0000313" key="4">
    <source>
        <dbReference type="EMBL" id="CAA9450788.1"/>
    </source>
</evidence>